<protein>
    <submittedName>
        <fullName evidence="1">Uncharacterized protein</fullName>
    </submittedName>
</protein>
<dbReference type="RefSeq" id="WP_326091787.1">
    <property type="nucleotide sequence ID" value="NZ_JARLKZ010000034.1"/>
</dbReference>
<evidence type="ECO:0000313" key="2">
    <source>
        <dbReference type="Proteomes" id="UP001344632"/>
    </source>
</evidence>
<sequence>MGKITPEVRAIIEKHQYDRKLRKYSDMHFFNDNKIFGRVNSNRDVESAKAGIYNRFDQYKKVYPLVRDDIEDLERAAAHFEIAARKVIQNFDNPNADFNFTAEELQELIDSVFECQDKVSEVAVRKAMQD</sequence>
<proteinExistence type="predicted"/>
<dbReference type="Proteomes" id="UP001344632">
    <property type="component" value="Unassembled WGS sequence"/>
</dbReference>
<dbReference type="EMBL" id="JARLKZ010000034">
    <property type="protein sequence ID" value="MEC0244153.1"/>
    <property type="molecule type" value="Genomic_DNA"/>
</dbReference>
<comment type="caution">
    <text evidence="1">The sequence shown here is derived from an EMBL/GenBank/DDBJ whole genome shotgun (WGS) entry which is preliminary data.</text>
</comment>
<name>A0ABU6GXM8_9BACL</name>
<keyword evidence="2" id="KW-1185">Reference proteome</keyword>
<gene>
    <name evidence="1" type="ORF">P4H66_30530</name>
</gene>
<reference evidence="1 2" key="1">
    <citation type="submission" date="2023-03" db="EMBL/GenBank/DDBJ databases">
        <title>Bacillus Genome Sequencing.</title>
        <authorList>
            <person name="Dunlap C."/>
        </authorList>
    </citation>
    <scope>NUCLEOTIDE SEQUENCE [LARGE SCALE GENOMIC DNA]</scope>
    <source>
        <strain evidence="1 2">BD-525</strain>
    </source>
</reference>
<accession>A0ABU6GXM8</accession>
<evidence type="ECO:0000313" key="1">
    <source>
        <dbReference type="EMBL" id="MEC0244153.1"/>
    </source>
</evidence>
<organism evidence="1 2">
    <name type="scientific">Paenibacillus dokdonensis</name>
    <dbReference type="NCBI Taxonomy" id="2567944"/>
    <lineage>
        <taxon>Bacteria</taxon>
        <taxon>Bacillati</taxon>
        <taxon>Bacillota</taxon>
        <taxon>Bacilli</taxon>
        <taxon>Bacillales</taxon>
        <taxon>Paenibacillaceae</taxon>
        <taxon>Paenibacillus</taxon>
    </lineage>
</organism>